<dbReference type="Proteomes" id="UP000000543">
    <property type="component" value="Chromosome"/>
</dbReference>
<reference evidence="1 2" key="1">
    <citation type="journal article" date="2005" name="J. Bacteriol.">
        <title>Whole-genome sequencing of Staphylococcus haemolyticus uncovers the extreme plasticity of its genome and the evolution of human-colonizing staphylococcal species.</title>
        <authorList>
            <person name="Takeuchi F."/>
            <person name="Watanabe S."/>
            <person name="Baba T."/>
            <person name="Yuzawa H."/>
            <person name="Ito T."/>
            <person name="Morimoto Y."/>
            <person name="Kuroda M."/>
            <person name="Cui L."/>
            <person name="Takahashi M."/>
            <person name="Ankai A."/>
            <person name="Baba S."/>
            <person name="Fukui S."/>
            <person name="Lee J.C."/>
            <person name="Hiramatsu K."/>
        </authorList>
    </citation>
    <scope>NUCLEOTIDE SEQUENCE [LARGE SCALE GENOMIC DNA]</scope>
    <source>
        <strain evidence="1 2">JCSC1435</strain>
    </source>
</reference>
<accession>Q4L7C8</accession>
<gene>
    <name evidence="1" type="ordered locus">SH1138</name>
</gene>
<name>Q4L7C8_STAHJ</name>
<evidence type="ECO:0000313" key="1">
    <source>
        <dbReference type="EMBL" id="BAE04447.1"/>
    </source>
</evidence>
<sequence>MDPMKPSNLFFKRKVPNRLQTYIRLNDKSEWTFKSLLSVLNSEEGSFIFELTFKREFS</sequence>
<dbReference type="AlphaFoldDB" id="Q4L7C8"/>
<organism evidence="1 2">
    <name type="scientific">Staphylococcus haemolyticus (strain JCSC1435)</name>
    <dbReference type="NCBI Taxonomy" id="279808"/>
    <lineage>
        <taxon>Bacteria</taxon>
        <taxon>Bacillati</taxon>
        <taxon>Bacillota</taxon>
        <taxon>Bacilli</taxon>
        <taxon>Bacillales</taxon>
        <taxon>Staphylococcaceae</taxon>
        <taxon>Staphylococcus</taxon>
    </lineage>
</organism>
<dbReference type="HOGENOM" id="CLU_2977077_0_0_9"/>
<dbReference type="EMBL" id="AP006716">
    <property type="protein sequence ID" value="BAE04447.1"/>
    <property type="molecule type" value="Genomic_DNA"/>
</dbReference>
<dbReference type="KEGG" id="sha:SH1138"/>
<evidence type="ECO:0000313" key="2">
    <source>
        <dbReference type="Proteomes" id="UP000000543"/>
    </source>
</evidence>
<proteinExistence type="predicted"/>
<protein>
    <submittedName>
        <fullName evidence="1">Uncharacterized protein</fullName>
    </submittedName>
</protein>